<dbReference type="AlphaFoldDB" id="A0A1V6QC43"/>
<dbReference type="SMART" id="SM00487">
    <property type="entry name" value="DEXDc"/>
    <property type="match status" value="1"/>
</dbReference>
<evidence type="ECO:0000256" key="2">
    <source>
        <dbReference type="ARBA" id="ARBA00022741"/>
    </source>
</evidence>
<dbReference type="InterPro" id="IPR001841">
    <property type="entry name" value="Znf_RING"/>
</dbReference>
<evidence type="ECO:0008006" key="12">
    <source>
        <dbReference type="Google" id="ProtNLM"/>
    </source>
</evidence>
<evidence type="ECO:0000313" key="11">
    <source>
        <dbReference type="Proteomes" id="UP000191672"/>
    </source>
</evidence>
<dbReference type="InterPro" id="IPR049730">
    <property type="entry name" value="SNF2/RAD54-like_C"/>
</dbReference>
<dbReference type="Gene3D" id="3.40.50.10810">
    <property type="entry name" value="Tandem AAA-ATPase domain"/>
    <property type="match status" value="1"/>
</dbReference>
<dbReference type="STRING" id="416450.A0A1V6QC43"/>
<dbReference type="CDD" id="cd18008">
    <property type="entry name" value="DEXDc_SHPRH-like"/>
    <property type="match status" value="1"/>
</dbReference>
<keyword evidence="2" id="KW-0547">Nucleotide-binding</keyword>
<proteinExistence type="inferred from homology"/>
<evidence type="ECO:0000256" key="5">
    <source>
        <dbReference type="ARBA" id="ARBA00022840"/>
    </source>
</evidence>
<dbReference type="InterPro" id="IPR013083">
    <property type="entry name" value="Znf_RING/FYVE/PHD"/>
</dbReference>
<accession>A0A1V6QC43</accession>
<dbReference type="GO" id="GO:0006281">
    <property type="term" value="P:DNA repair"/>
    <property type="evidence" value="ECO:0007669"/>
    <property type="project" value="TreeGrafter"/>
</dbReference>
<dbReference type="InterPro" id="IPR001650">
    <property type="entry name" value="Helicase_C-like"/>
</dbReference>
<dbReference type="Gene3D" id="3.40.50.300">
    <property type="entry name" value="P-loop containing nucleotide triphosphate hydrolases"/>
    <property type="match status" value="2"/>
</dbReference>
<dbReference type="Pfam" id="PF00271">
    <property type="entry name" value="Helicase_C"/>
    <property type="match status" value="1"/>
</dbReference>
<dbReference type="PROSITE" id="PS50089">
    <property type="entry name" value="ZF_RING_2"/>
    <property type="match status" value="1"/>
</dbReference>
<feature type="domain" description="Helicase ATP-binding" evidence="9">
    <location>
        <begin position="354"/>
        <end position="541"/>
    </location>
</feature>
<keyword evidence="6" id="KW-0863">Zinc-finger</keyword>
<dbReference type="SUPFAM" id="SSF57850">
    <property type="entry name" value="RING/U-box"/>
    <property type="match status" value="1"/>
</dbReference>
<organism evidence="10 11">
    <name type="scientific">Penicillium antarcticum</name>
    <dbReference type="NCBI Taxonomy" id="416450"/>
    <lineage>
        <taxon>Eukaryota</taxon>
        <taxon>Fungi</taxon>
        <taxon>Dikarya</taxon>
        <taxon>Ascomycota</taxon>
        <taxon>Pezizomycotina</taxon>
        <taxon>Eurotiomycetes</taxon>
        <taxon>Eurotiomycetidae</taxon>
        <taxon>Eurotiales</taxon>
        <taxon>Aspergillaceae</taxon>
        <taxon>Penicillium</taxon>
    </lineage>
</organism>
<feature type="compositionally biased region" description="Acidic residues" evidence="7">
    <location>
        <begin position="88"/>
        <end position="105"/>
    </location>
</feature>
<dbReference type="EMBL" id="MDYN01000007">
    <property type="protein sequence ID" value="OQD86592.1"/>
    <property type="molecule type" value="Genomic_DNA"/>
</dbReference>
<keyword evidence="11" id="KW-1185">Reference proteome</keyword>
<name>A0A1V6QC43_9EURO</name>
<feature type="region of interest" description="Disordered" evidence="7">
    <location>
        <begin position="48"/>
        <end position="105"/>
    </location>
</feature>
<dbReference type="PROSITE" id="PS51192">
    <property type="entry name" value="HELICASE_ATP_BIND_1"/>
    <property type="match status" value="1"/>
</dbReference>
<dbReference type="Pfam" id="PF00176">
    <property type="entry name" value="SNF2-rel_dom"/>
    <property type="match status" value="1"/>
</dbReference>
<dbReference type="PANTHER" id="PTHR45626">
    <property type="entry name" value="TRANSCRIPTION TERMINATION FACTOR 2-RELATED"/>
    <property type="match status" value="1"/>
</dbReference>
<dbReference type="CDD" id="cd18793">
    <property type="entry name" value="SF2_C_SNF"/>
    <property type="match status" value="1"/>
</dbReference>
<keyword evidence="6" id="KW-0479">Metal-binding</keyword>
<evidence type="ECO:0000256" key="3">
    <source>
        <dbReference type="ARBA" id="ARBA00022801"/>
    </source>
</evidence>
<dbReference type="GO" id="GO:0005524">
    <property type="term" value="F:ATP binding"/>
    <property type="evidence" value="ECO:0007669"/>
    <property type="project" value="UniProtKB-KW"/>
</dbReference>
<dbReference type="GO" id="GO:0004386">
    <property type="term" value="F:helicase activity"/>
    <property type="evidence" value="ECO:0007669"/>
    <property type="project" value="UniProtKB-KW"/>
</dbReference>
<dbReference type="Proteomes" id="UP000191672">
    <property type="component" value="Unassembled WGS sequence"/>
</dbReference>
<dbReference type="InterPro" id="IPR027417">
    <property type="entry name" value="P-loop_NTPase"/>
</dbReference>
<feature type="domain" description="RING-type" evidence="8">
    <location>
        <begin position="747"/>
        <end position="793"/>
    </location>
</feature>
<dbReference type="GO" id="GO:0008270">
    <property type="term" value="F:zinc ion binding"/>
    <property type="evidence" value="ECO:0007669"/>
    <property type="project" value="UniProtKB-KW"/>
</dbReference>
<sequence>MDPQGPDQGTREESLLFVKQESAEPDNGKYCQHYGCAALLKILKANKKNPESHYQKDQQSLYSQYDTSGVKSAEHQSGGNNDARAAEGEETSESTFGDDDNFEEEDQAFKWQATQIWYSSLKIPSLEAAIRFEKARQQDRMRTTKIERKKRFAEEVLYEKEMQNLDRLLETSESDAQEVLYDDQSPEKVPESQSPKPNPVPMPTPKQAKKAQISKKEINRASKIGFQHLREKQAEKWSTKKSKKTQQKTTRLSNADIDNLFYHDLVASAKANASMSELPKSENKDKSKALAEIIAALPIDDQREAKSDRAKCIEASKKFTPSAKFIDQAWKIKGLATGLYHYQLISTAWMRDRENSDTEPNGGLLCDEMGLGKTLTAIEGRSAEEGPTLIVVPRNLVTHWLDQLEKHCEKNTVTPIAYHAGARPRISGNLGAWLQKQDVVVTTYYEINASYPAMKPPENAAEYEALEEWWKSFYAEHLGVFHATRWHRIILDEAHAIKNLDAKTSIAVRALSAKHKWVLSGTPLHNCIEEFYPYFEFIGVPSSSPFETFQKNYCNRQPVSRERLIAMLRLVLHRKTHDSRMFKLPLIHLPGISENEVYLDHNPAEAYLYERMHQFFLEMINGLVRDRGKQFKCFLTMVLKLRMFTSHLLVVQDIVKRIINQPGVIENMKHLVKGQGDSDSAKITKFLIAMKSNAPLLWAPALPRVESSFDRPRPPASSQNLQEVLRAKLEILHGRGNWNERLERTECPRCRSPPVESFVLTPCLHLYCEQCFDELPDENGKTDTVARLCCICRAPINEAGFYEDINDPDMSEPPEPAQYIETEFMTNTPKRKKRTSKAKAQHKRQKKNSKIEKRPLNVRLLDHKPDGDSSGNSSEDEMDQKCDWIQIIGDRMPSTKLEAIKKLVKDWVEQDPTVKIVIFTQFLSSVTLIEWLCVNNDWGYAKMTGQMSFVSRESQIKTFKEDDKTHVLISSLKAGGAYCRLYRIGQIRQVEYVKLITKSTIDELLLTTQRRKTRQISTVMSQKALTSTNTMKELLSMFGDVTETVGGGFQISAYNAEQAARFWDGIREKDKTR</sequence>
<evidence type="ECO:0000313" key="10">
    <source>
        <dbReference type="EMBL" id="OQD86592.1"/>
    </source>
</evidence>
<dbReference type="InterPro" id="IPR038718">
    <property type="entry name" value="SNF2-like_sf"/>
</dbReference>
<dbReference type="InterPro" id="IPR000330">
    <property type="entry name" value="SNF2_N"/>
</dbReference>
<evidence type="ECO:0000256" key="7">
    <source>
        <dbReference type="SAM" id="MobiDB-lite"/>
    </source>
</evidence>
<feature type="compositionally biased region" description="Polar residues" evidence="7">
    <location>
        <begin position="57"/>
        <end position="80"/>
    </location>
</feature>
<dbReference type="Gene3D" id="3.30.40.10">
    <property type="entry name" value="Zinc/RING finger domain, C3HC4 (zinc finger)"/>
    <property type="match status" value="1"/>
</dbReference>
<comment type="caution">
    <text evidence="10">The sequence shown here is derived from an EMBL/GenBank/DDBJ whole genome shotgun (WGS) entry which is preliminary data.</text>
</comment>
<feature type="compositionally biased region" description="Basic and acidic residues" evidence="7">
    <location>
        <begin position="849"/>
        <end position="867"/>
    </location>
</feature>
<dbReference type="GO" id="GO:0016787">
    <property type="term" value="F:hydrolase activity"/>
    <property type="evidence" value="ECO:0007669"/>
    <property type="project" value="UniProtKB-KW"/>
</dbReference>
<evidence type="ECO:0000259" key="8">
    <source>
        <dbReference type="PROSITE" id="PS50089"/>
    </source>
</evidence>
<dbReference type="InterPro" id="IPR014001">
    <property type="entry name" value="Helicase_ATP-bd"/>
</dbReference>
<feature type="compositionally biased region" description="Basic residues" evidence="7">
    <location>
        <begin position="829"/>
        <end position="848"/>
    </location>
</feature>
<dbReference type="PANTHER" id="PTHR45626:SF17">
    <property type="entry name" value="HELICASE-LIKE TRANSCRIPTION FACTOR"/>
    <property type="match status" value="1"/>
</dbReference>
<dbReference type="SUPFAM" id="SSF52540">
    <property type="entry name" value="P-loop containing nucleoside triphosphate hydrolases"/>
    <property type="match status" value="2"/>
</dbReference>
<keyword evidence="3" id="KW-0378">Hydrolase</keyword>
<comment type="similarity">
    <text evidence="1">Belongs to the SNF2/RAD54 helicase family.</text>
</comment>
<dbReference type="InterPro" id="IPR050628">
    <property type="entry name" value="SNF2_RAD54_helicase_TF"/>
</dbReference>
<feature type="region of interest" description="Disordered" evidence="7">
    <location>
        <begin position="169"/>
        <end position="250"/>
    </location>
</feature>
<evidence type="ECO:0000256" key="4">
    <source>
        <dbReference type="ARBA" id="ARBA00022806"/>
    </source>
</evidence>
<evidence type="ECO:0000256" key="1">
    <source>
        <dbReference type="ARBA" id="ARBA00007025"/>
    </source>
</evidence>
<feature type="region of interest" description="Disordered" evidence="7">
    <location>
        <begin position="822"/>
        <end position="878"/>
    </location>
</feature>
<gene>
    <name evidence="10" type="ORF">PENANT_c007G01402</name>
</gene>
<feature type="compositionally biased region" description="Basic and acidic residues" evidence="7">
    <location>
        <begin position="228"/>
        <end position="238"/>
    </location>
</feature>
<dbReference type="GO" id="GO:0008094">
    <property type="term" value="F:ATP-dependent activity, acting on DNA"/>
    <property type="evidence" value="ECO:0007669"/>
    <property type="project" value="TreeGrafter"/>
</dbReference>
<protein>
    <recommendedName>
        <fullName evidence="12">Helicase ATP-binding domain-containing protein</fullName>
    </recommendedName>
</protein>
<evidence type="ECO:0000259" key="9">
    <source>
        <dbReference type="PROSITE" id="PS51192"/>
    </source>
</evidence>
<evidence type="ECO:0000256" key="6">
    <source>
        <dbReference type="PROSITE-ProRule" id="PRU00175"/>
    </source>
</evidence>
<keyword evidence="5" id="KW-0067">ATP-binding</keyword>
<keyword evidence="4" id="KW-0347">Helicase</keyword>
<dbReference type="GO" id="GO:0005634">
    <property type="term" value="C:nucleus"/>
    <property type="evidence" value="ECO:0007669"/>
    <property type="project" value="TreeGrafter"/>
</dbReference>
<keyword evidence="6" id="KW-0862">Zinc</keyword>
<reference evidence="11" key="1">
    <citation type="journal article" date="2017" name="Nat. Microbiol.">
        <title>Global analysis of biosynthetic gene clusters reveals vast potential of secondary metabolite production in Penicillium species.</title>
        <authorList>
            <person name="Nielsen J.C."/>
            <person name="Grijseels S."/>
            <person name="Prigent S."/>
            <person name="Ji B."/>
            <person name="Dainat J."/>
            <person name="Nielsen K.F."/>
            <person name="Frisvad J.C."/>
            <person name="Workman M."/>
            <person name="Nielsen J."/>
        </authorList>
    </citation>
    <scope>NUCLEOTIDE SEQUENCE [LARGE SCALE GENOMIC DNA]</scope>
    <source>
        <strain evidence="11">IBT 31811</strain>
    </source>
</reference>